<sequence>MMACPSSQLKFPLVGLLPWMLLGPLRSISRRAASVWGRLGWWSWWDWHGRDVRVVDDLASVV</sequence>
<name>A0A0D0EBT5_9AGAM</name>
<dbReference type="AlphaFoldDB" id="A0A0D0EBT5"/>
<reference evidence="2 3" key="1">
    <citation type="submission" date="2014-04" db="EMBL/GenBank/DDBJ databases">
        <authorList>
            <consortium name="DOE Joint Genome Institute"/>
            <person name="Kuo A."/>
            <person name="Kohler A."/>
            <person name="Jargeat P."/>
            <person name="Nagy L.G."/>
            <person name="Floudas D."/>
            <person name="Copeland A."/>
            <person name="Barry K.W."/>
            <person name="Cichocki N."/>
            <person name="Veneault-Fourrey C."/>
            <person name="LaButti K."/>
            <person name="Lindquist E.A."/>
            <person name="Lipzen A."/>
            <person name="Lundell T."/>
            <person name="Morin E."/>
            <person name="Murat C."/>
            <person name="Sun H."/>
            <person name="Tunlid A."/>
            <person name="Henrissat B."/>
            <person name="Grigoriev I.V."/>
            <person name="Hibbett D.S."/>
            <person name="Martin F."/>
            <person name="Nordberg H.P."/>
            <person name="Cantor M.N."/>
            <person name="Hua S.X."/>
        </authorList>
    </citation>
    <scope>NUCLEOTIDE SEQUENCE [LARGE SCALE GENOMIC DNA]</scope>
    <source>
        <strain evidence="2 3">Ve08.2h10</strain>
    </source>
</reference>
<keyword evidence="1" id="KW-0732">Signal</keyword>
<feature type="chain" id="PRO_5002209437" evidence="1">
    <location>
        <begin position="28"/>
        <end position="62"/>
    </location>
</feature>
<proteinExistence type="predicted"/>
<accession>A0A0D0EBT5</accession>
<keyword evidence="3" id="KW-1185">Reference proteome</keyword>
<dbReference type="EMBL" id="KN824903">
    <property type="protein sequence ID" value="KIK98180.1"/>
    <property type="molecule type" value="Genomic_DNA"/>
</dbReference>
<dbReference type="Proteomes" id="UP000054538">
    <property type="component" value="Unassembled WGS sequence"/>
</dbReference>
<protein>
    <submittedName>
        <fullName evidence="2">Uncharacterized protein</fullName>
    </submittedName>
</protein>
<gene>
    <name evidence="2" type="ORF">PAXRUDRAFT_824144</name>
</gene>
<organism evidence="2 3">
    <name type="scientific">Paxillus rubicundulus Ve08.2h10</name>
    <dbReference type="NCBI Taxonomy" id="930991"/>
    <lineage>
        <taxon>Eukaryota</taxon>
        <taxon>Fungi</taxon>
        <taxon>Dikarya</taxon>
        <taxon>Basidiomycota</taxon>
        <taxon>Agaricomycotina</taxon>
        <taxon>Agaricomycetes</taxon>
        <taxon>Agaricomycetidae</taxon>
        <taxon>Boletales</taxon>
        <taxon>Paxilineae</taxon>
        <taxon>Paxillaceae</taxon>
        <taxon>Paxillus</taxon>
    </lineage>
</organism>
<evidence type="ECO:0000313" key="3">
    <source>
        <dbReference type="Proteomes" id="UP000054538"/>
    </source>
</evidence>
<evidence type="ECO:0000313" key="2">
    <source>
        <dbReference type="EMBL" id="KIK98180.1"/>
    </source>
</evidence>
<feature type="signal peptide" evidence="1">
    <location>
        <begin position="1"/>
        <end position="27"/>
    </location>
</feature>
<reference evidence="3" key="2">
    <citation type="submission" date="2015-01" db="EMBL/GenBank/DDBJ databases">
        <title>Evolutionary Origins and Diversification of the Mycorrhizal Mutualists.</title>
        <authorList>
            <consortium name="DOE Joint Genome Institute"/>
            <consortium name="Mycorrhizal Genomics Consortium"/>
            <person name="Kohler A."/>
            <person name="Kuo A."/>
            <person name="Nagy L.G."/>
            <person name="Floudas D."/>
            <person name="Copeland A."/>
            <person name="Barry K.W."/>
            <person name="Cichocki N."/>
            <person name="Veneault-Fourrey C."/>
            <person name="LaButti K."/>
            <person name="Lindquist E.A."/>
            <person name="Lipzen A."/>
            <person name="Lundell T."/>
            <person name="Morin E."/>
            <person name="Murat C."/>
            <person name="Riley R."/>
            <person name="Ohm R."/>
            <person name="Sun H."/>
            <person name="Tunlid A."/>
            <person name="Henrissat B."/>
            <person name="Grigoriev I.V."/>
            <person name="Hibbett D.S."/>
            <person name="Martin F."/>
        </authorList>
    </citation>
    <scope>NUCLEOTIDE SEQUENCE [LARGE SCALE GENOMIC DNA]</scope>
    <source>
        <strain evidence="3">Ve08.2h10</strain>
    </source>
</reference>
<dbReference type="HOGENOM" id="CLU_2904871_0_0_1"/>
<dbReference type="InParanoid" id="A0A0D0EBT5"/>
<evidence type="ECO:0000256" key="1">
    <source>
        <dbReference type="SAM" id="SignalP"/>
    </source>
</evidence>